<evidence type="ECO:0000313" key="2">
    <source>
        <dbReference type="Proteomes" id="UP001163321"/>
    </source>
</evidence>
<proteinExistence type="predicted"/>
<gene>
    <name evidence="1" type="ORF">PsorP6_007321</name>
</gene>
<accession>A0ACC0W905</accession>
<keyword evidence="2" id="KW-1185">Reference proteome</keyword>
<comment type="caution">
    <text evidence="1">The sequence shown here is derived from an EMBL/GenBank/DDBJ whole genome shotgun (WGS) entry which is preliminary data.</text>
</comment>
<reference evidence="1 2" key="1">
    <citation type="journal article" date="2022" name="bioRxiv">
        <title>The genome of the oomycete Peronosclerospora sorghi, a cosmopolitan pathogen of maize and sorghum, is inflated with dispersed pseudogenes.</title>
        <authorList>
            <person name="Fletcher K."/>
            <person name="Martin F."/>
            <person name="Isakeit T."/>
            <person name="Cavanaugh K."/>
            <person name="Magill C."/>
            <person name="Michelmore R."/>
        </authorList>
    </citation>
    <scope>NUCLEOTIDE SEQUENCE [LARGE SCALE GENOMIC DNA]</scope>
    <source>
        <strain evidence="1">P6</strain>
    </source>
</reference>
<organism evidence="1 2">
    <name type="scientific">Peronosclerospora sorghi</name>
    <dbReference type="NCBI Taxonomy" id="230839"/>
    <lineage>
        <taxon>Eukaryota</taxon>
        <taxon>Sar</taxon>
        <taxon>Stramenopiles</taxon>
        <taxon>Oomycota</taxon>
        <taxon>Peronosporomycetes</taxon>
        <taxon>Peronosporales</taxon>
        <taxon>Peronosporaceae</taxon>
        <taxon>Peronosclerospora</taxon>
    </lineage>
</organism>
<protein>
    <submittedName>
        <fullName evidence="1">Uncharacterized protein</fullName>
    </submittedName>
</protein>
<sequence length="282" mass="31931">MWRVRRGLPCTFQNETVVVKQVLPERAREPRWLGSFIEEIRLYLTLQHPKIVRFIGVTWRIVVDISMATEYLPRGDLSISSSGNASESDSVRVREMATLGPLKCKSLLALDIAEALVYLHSFERPIIHWDLKHKNVLLSASWEAKVTDVGASREDDQTLAAEIGTVAWIAPEILRGEHYSEKADVYSFGIRVVVRMHKGYFQARVVTTGYYPIRIAVLVSAGSLRPHVRGDCPQSLSHLVHKCLAYDPVERPSALQLHYELRNLEVERDERVALTCGASCLE</sequence>
<name>A0ACC0W905_9STRA</name>
<dbReference type="EMBL" id="CM047582">
    <property type="protein sequence ID" value="KAI9915249.1"/>
    <property type="molecule type" value="Genomic_DNA"/>
</dbReference>
<dbReference type="Proteomes" id="UP001163321">
    <property type="component" value="Chromosome 3"/>
</dbReference>
<evidence type="ECO:0000313" key="1">
    <source>
        <dbReference type="EMBL" id="KAI9915249.1"/>
    </source>
</evidence>